<sequence>MHPYNKSLCTHKGKCTSFRFTLASPLPGLQDWTPEIHAWARQLCLRSNQIGH</sequence>
<accession>A0A3L6EDQ4</accession>
<gene>
    <name evidence="1" type="ORF">Zm00014a_033103</name>
</gene>
<evidence type="ECO:0000313" key="2">
    <source>
        <dbReference type="Proteomes" id="UP000251960"/>
    </source>
</evidence>
<dbReference type="AlphaFoldDB" id="A0A3L6EDQ4"/>
<dbReference type="EMBL" id="NCVQ01000007">
    <property type="protein sequence ID" value="PWZ19152.1"/>
    <property type="molecule type" value="Genomic_DNA"/>
</dbReference>
<protein>
    <submittedName>
        <fullName evidence="1">Uncharacterized protein</fullName>
    </submittedName>
</protein>
<comment type="caution">
    <text evidence="1">The sequence shown here is derived from an EMBL/GenBank/DDBJ whole genome shotgun (WGS) entry which is preliminary data.</text>
</comment>
<proteinExistence type="predicted"/>
<organism evidence="1 2">
    <name type="scientific">Zea mays</name>
    <name type="common">Maize</name>
    <dbReference type="NCBI Taxonomy" id="4577"/>
    <lineage>
        <taxon>Eukaryota</taxon>
        <taxon>Viridiplantae</taxon>
        <taxon>Streptophyta</taxon>
        <taxon>Embryophyta</taxon>
        <taxon>Tracheophyta</taxon>
        <taxon>Spermatophyta</taxon>
        <taxon>Magnoliopsida</taxon>
        <taxon>Liliopsida</taxon>
        <taxon>Poales</taxon>
        <taxon>Poaceae</taxon>
        <taxon>PACMAD clade</taxon>
        <taxon>Panicoideae</taxon>
        <taxon>Andropogonodae</taxon>
        <taxon>Andropogoneae</taxon>
        <taxon>Tripsacinae</taxon>
        <taxon>Zea</taxon>
    </lineage>
</organism>
<evidence type="ECO:0000313" key="1">
    <source>
        <dbReference type="EMBL" id="PWZ19152.1"/>
    </source>
</evidence>
<name>A0A3L6EDQ4_MAIZE</name>
<reference evidence="1 2" key="1">
    <citation type="journal article" date="2018" name="Nat. Genet.">
        <title>Extensive intraspecific gene order and gene structural variations between Mo17 and other maize genomes.</title>
        <authorList>
            <person name="Sun S."/>
            <person name="Zhou Y."/>
            <person name="Chen J."/>
            <person name="Shi J."/>
            <person name="Zhao H."/>
            <person name="Zhao H."/>
            <person name="Song W."/>
            <person name="Zhang M."/>
            <person name="Cui Y."/>
            <person name="Dong X."/>
            <person name="Liu H."/>
            <person name="Ma X."/>
            <person name="Jiao Y."/>
            <person name="Wang B."/>
            <person name="Wei X."/>
            <person name="Stein J.C."/>
            <person name="Glaubitz J.C."/>
            <person name="Lu F."/>
            <person name="Yu G."/>
            <person name="Liang C."/>
            <person name="Fengler K."/>
            <person name="Li B."/>
            <person name="Rafalski A."/>
            <person name="Schnable P.S."/>
            <person name="Ware D.H."/>
            <person name="Buckler E.S."/>
            <person name="Lai J."/>
        </authorList>
    </citation>
    <scope>NUCLEOTIDE SEQUENCE [LARGE SCALE GENOMIC DNA]</scope>
    <source>
        <strain evidence="2">cv. Missouri 17</strain>
        <tissue evidence="1">Seedling</tissue>
    </source>
</reference>
<dbReference type="Proteomes" id="UP000251960">
    <property type="component" value="Chromosome 6"/>
</dbReference>